<dbReference type="EMBL" id="CAKOAT010228487">
    <property type="protein sequence ID" value="CAH8357116.1"/>
    <property type="molecule type" value="Genomic_DNA"/>
</dbReference>
<dbReference type="Proteomes" id="UP001642260">
    <property type="component" value="Unassembled WGS sequence"/>
</dbReference>
<keyword evidence="4" id="KW-0479">Metal-binding</keyword>
<dbReference type="CDD" id="cd18788">
    <property type="entry name" value="SF2_C_XPD"/>
    <property type="match status" value="1"/>
</dbReference>
<organism evidence="20 21">
    <name type="scientific">Eruca vesicaria subsp. sativa</name>
    <name type="common">Garden rocket</name>
    <name type="synonym">Eruca sativa</name>
    <dbReference type="NCBI Taxonomy" id="29727"/>
    <lineage>
        <taxon>Eukaryota</taxon>
        <taxon>Viridiplantae</taxon>
        <taxon>Streptophyta</taxon>
        <taxon>Embryophyta</taxon>
        <taxon>Tracheophyta</taxon>
        <taxon>Spermatophyta</taxon>
        <taxon>Magnoliopsida</taxon>
        <taxon>eudicotyledons</taxon>
        <taxon>Gunneridae</taxon>
        <taxon>Pentapetalae</taxon>
        <taxon>rosids</taxon>
        <taxon>malvids</taxon>
        <taxon>Brassicales</taxon>
        <taxon>Brassicaceae</taxon>
        <taxon>Brassiceae</taxon>
        <taxon>Eruca</taxon>
    </lineage>
</organism>
<evidence type="ECO:0000256" key="18">
    <source>
        <dbReference type="SAM" id="MobiDB-lite"/>
    </source>
</evidence>
<dbReference type="GO" id="GO:0005634">
    <property type="term" value="C:nucleus"/>
    <property type="evidence" value="ECO:0007669"/>
    <property type="project" value="UniProtKB-SubCell"/>
</dbReference>
<evidence type="ECO:0000256" key="4">
    <source>
        <dbReference type="ARBA" id="ARBA00022723"/>
    </source>
</evidence>
<evidence type="ECO:0000256" key="10">
    <source>
        <dbReference type="ARBA" id="ARBA00023004"/>
    </source>
</evidence>
<evidence type="ECO:0000256" key="5">
    <source>
        <dbReference type="ARBA" id="ARBA00022741"/>
    </source>
</evidence>
<name>A0ABC8KMQ0_ERUVS</name>
<evidence type="ECO:0000313" key="20">
    <source>
        <dbReference type="EMBL" id="CAH8357116.1"/>
    </source>
</evidence>
<keyword evidence="8" id="KW-0347">Helicase</keyword>
<dbReference type="GO" id="GO:0046872">
    <property type="term" value="F:metal ion binding"/>
    <property type="evidence" value="ECO:0007669"/>
    <property type="project" value="UniProtKB-KW"/>
</dbReference>
<reference evidence="20 21" key="1">
    <citation type="submission" date="2022-03" db="EMBL/GenBank/DDBJ databases">
        <authorList>
            <person name="Macdonald S."/>
            <person name="Ahmed S."/>
            <person name="Newling K."/>
        </authorList>
    </citation>
    <scope>NUCLEOTIDE SEQUENCE [LARGE SCALE GENOMIC DNA]</scope>
</reference>
<keyword evidence="13" id="KW-0234">DNA repair</keyword>
<evidence type="ECO:0000256" key="12">
    <source>
        <dbReference type="ARBA" id="ARBA00023125"/>
    </source>
</evidence>
<dbReference type="InterPro" id="IPR006554">
    <property type="entry name" value="Helicase-like_DEXD_c2"/>
</dbReference>
<dbReference type="PROSITE" id="PS00690">
    <property type="entry name" value="DEAH_ATP_HELICASE"/>
    <property type="match status" value="1"/>
</dbReference>
<evidence type="ECO:0000256" key="17">
    <source>
        <dbReference type="ARBA" id="ARBA00073810"/>
    </source>
</evidence>
<evidence type="ECO:0000256" key="1">
    <source>
        <dbReference type="ARBA" id="ARBA00004123"/>
    </source>
</evidence>
<accession>A0ABC8KMQ0</accession>
<feature type="compositionally biased region" description="Low complexity" evidence="18">
    <location>
        <begin position="1098"/>
        <end position="1109"/>
    </location>
</feature>
<feature type="domain" description="Helicase ATP-binding" evidence="19">
    <location>
        <begin position="340"/>
        <end position="652"/>
    </location>
</feature>
<dbReference type="GO" id="GO:0003677">
    <property type="term" value="F:DNA binding"/>
    <property type="evidence" value="ECO:0007669"/>
    <property type="project" value="UniProtKB-KW"/>
</dbReference>
<dbReference type="PANTHER" id="PTHR11472">
    <property type="entry name" value="DNA REPAIR DEAD HELICASE RAD3/XP-D SUBFAMILY MEMBER"/>
    <property type="match status" value="1"/>
</dbReference>
<dbReference type="Pfam" id="PF06733">
    <property type="entry name" value="DEAD_2"/>
    <property type="match status" value="1"/>
</dbReference>
<comment type="caution">
    <text evidence="20">The sequence shown here is derived from an EMBL/GenBank/DDBJ whole genome shotgun (WGS) entry which is preliminary data.</text>
</comment>
<dbReference type="InterPro" id="IPR010614">
    <property type="entry name" value="RAD3-like_helicase_DEAD"/>
</dbReference>
<dbReference type="SUPFAM" id="SSF52540">
    <property type="entry name" value="P-loop containing nucleoside triphosphate hydrolases"/>
    <property type="match status" value="1"/>
</dbReference>
<dbReference type="GO" id="GO:0006281">
    <property type="term" value="P:DNA repair"/>
    <property type="evidence" value="ECO:0007669"/>
    <property type="project" value="UniProtKB-KW"/>
</dbReference>
<dbReference type="PROSITE" id="PS51193">
    <property type="entry name" value="HELICASE_ATP_BIND_2"/>
    <property type="match status" value="1"/>
</dbReference>
<evidence type="ECO:0000313" key="21">
    <source>
        <dbReference type="Proteomes" id="UP001642260"/>
    </source>
</evidence>
<evidence type="ECO:0000256" key="13">
    <source>
        <dbReference type="ARBA" id="ARBA00023204"/>
    </source>
</evidence>
<comment type="subcellular location">
    <subcellularLocation>
        <location evidence="1">Nucleus</location>
    </subcellularLocation>
</comment>
<evidence type="ECO:0000256" key="14">
    <source>
        <dbReference type="ARBA" id="ARBA00023235"/>
    </source>
</evidence>
<gene>
    <name evidence="20" type="ORF">ERUC_LOCUS22871</name>
</gene>
<dbReference type="SMART" id="SM00488">
    <property type="entry name" value="DEXDc2"/>
    <property type="match status" value="1"/>
</dbReference>
<comment type="catalytic activity">
    <reaction evidence="16">
        <text>ATP + H2O = ADP + phosphate + H(+)</text>
        <dbReference type="Rhea" id="RHEA:13065"/>
        <dbReference type="ChEBI" id="CHEBI:15377"/>
        <dbReference type="ChEBI" id="CHEBI:15378"/>
        <dbReference type="ChEBI" id="CHEBI:30616"/>
        <dbReference type="ChEBI" id="CHEBI:43474"/>
        <dbReference type="ChEBI" id="CHEBI:456216"/>
    </reaction>
</comment>
<dbReference type="PANTHER" id="PTHR11472:SF47">
    <property type="entry name" value="FANCONI ANEMIA GROUP J PROTEIN"/>
    <property type="match status" value="1"/>
</dbReference>
<keyword evidence="11" id="KW-0411">Iron-sulfur</keyword>
<evidence type="ECO:0000256" key="15">
    <source>
        <dbReference type="ARBA" id="ARBA00023242"/>
    </source>
</evidence>
<keyword evidence="3" id="KW-0004">4Fe-4S</keyword>
<keyword evidence="12" id="KW-0238">DNA-binding</keyword>
<comment type="similarity">
    <text evidence="2">Belongs to the helicase family. RAD3/XPD subfamily.</text>
</comment>
<dbReference type="InterPro" id="IPR014013">
    <property type="entry name" value="Helic_SF1/SF2_ATP-bd_DinG/Rad3"/>
</dbReference>
<keyword evidence="21" id="KW-1185">Reference proteome</keyword>
<protein>
    <recommendedName>
        <fullName evidence="17">Regulator of telomere elongation helicase 1 homolog</fullName>
    </recommendedName>
</protein>
<feature type="region of interest" description="Disordered" evidence="18">
    <location>
        <begin position="412"/>
        <end position="434"/>
    </location>
</feature>
<evidence type="ECO:0000256" key="2">
    <source>
        <dbReference type="ARBA" id="ARBA00009146"/>
    </source>
</evidence>
<dbReference type="GO" id="GO:0005524">
    <property type="term" value="F:ATP binding"/>
    <property type="evidence" value="ECO:0007669"/>
    <property type="project" value="UniProtKB-KW"/>
</dbReference>
<dbReference type="InterPro" id="IPR006555">
    <property type="entry name" value="ATP-dep_Helicase_C"/>
</dbReference>
<keyword evidence="9" id="KW-0067">ATP-binding</keyword>
<keyword evidence="5" id="KW-0547">Nucleotide-binding</keyword>
<dbReference type="GO" id="GO:0004386">
    <property type="term" value="F:helicase activity"/>
    <property type="evidence" value="ECO:0007669"/>
    <property type="project" value="UniProtKB-KW"/>
</dbReference>
<dbReference type="GO" id="GO:0016787">
    <property type="term" value="F:hydrolase activity"/>
    <property type="evidence" value="ECO:0007669"/>
    <property type="project" value="UniProtKB-KW"/>
</dbReference>
<evidence type="ECO:0000256" key="11">
    <source>
        <dbReference type="ARBA" id="ARBA00023014"/>
    </source>
</evidence>
<proteinExistence type="inferred from homology"/>
<keyword evidence="10" id="KW-0408">Iron</keyword>
<keyword evidence="6" id="KW-0227">DNA damage</keyword>
<dbReference type="SMART" id="SM00491">
    <property type="entry name" value="HELICc2"/>
    <property type="match status" value="1"/>
</dbReference>
<dbReference type="Gene3D" id="3.40.50.300">
    <property type="entry name" value="P-loop containing nucleotide triphosphate hydrolases"/>
    <property type="match status" value="2"/>
</dbReference>
<dbReference type="Pfam" id="PF13307">
    <property type="entry name" value="Helicase_C_2"/>
    <property type="match status" value="1"/>
</dbReference>
<evidence type="ECO:0000256" key="8">
    <source>
        <dbReference type="ARBA" id="ARBA00022806"/>
    </source>
</evidence>
<keyword evidence="14" id="KW-0413">Isomerase</keyword>
<evidence type="ECO:0000259" key="19">
    <source>
        <dbReference type="PROSITE" id="PS51193"/>
    </source>
</evidence>
<evidence type="ECO:0000256" key="16">
    <source>
        <dbReference type="ARBA" id="ARBA00049360"/>
    </source>
</evidence>
<dbReference type="InterPro" id="IPR027417">
    <property type="entry name" value="P-loop_NTPase"/>
</dbReference>
<evidence type="ECO:0000256" key="7">
    <source>
        <dbReference type="ARBA" id="ARBA00022801"/>
    </source>
</evidence>
<evidence type="ECO:0000256" key="3">
    <source>
        <dbReference type="ARBA" id="ARBA00022485"/>
    </source>
</evidence>
<dbReference type="InterPro" id="IPR002464">
    <property type="entry name" value="DNA/RNA_helicase_DEAH_CS"/>
</dbReference>
<keyword evidence="15" id="KW-0539">Nucleus</keyword>
<dbReference type="InterPro" id="IPR045028">
    <property type="entry name" value="DinG/Rad3-like"/>
</dbReference>
<evidence type="ECO:0000256" key="6">
    <source>
        <dbReference type="ARBA" id="ARBA00022763"/>
    </source>
</evidence>
<sequence>MIKMGLHNTNYALSKLLELCVASPHFHGLPYAVVANRSESMAKLKPNFWVRSILLFSITLLSIQFNMTDYKKATKRFPKDLVSLKRAHILSFYMGQPSPFLDLVQQVLPQNQEESNIHSLLAFPLFIMNVDLQAEPFTVEKPPATSDSQAEIRAEETRKASLAYTEPITLQKPATSQSQAASTLRPFLSVTNHRTLQKPATSQSQAELRANETLKATCVQAVVPSLPVLEYCTLQKPATSQSQAELRAKTRKATLAQALVPSLPVLDHCNLKRLTNNPTLFSLSLFLLPHDSSLLLPHLFCSLHSQTLKHITSFNTMVSPKTIKSEEKETQNPKNVYHIGGLQVKFPYQPYGTQLAFMSRVISTLDRSQRDGRCHALLESPTGTGKTLSLLCSVLAWQQSYKSRFPKGNLARRDLSVPDTTQQPSTEPTNEVEVEEPPAVPTIFYASRTHAQITQVIREYRKTAYRVPMAVLGARKRSCTNCHVQGKANLDEKCRSLIKDKRKIKCPQFLRKGAIVAHPSLKNNEVHDIEDLVKIGYSVGGCPYFAAWDMFEVAQIVFCPYSYIVDQLIREKLGEKVRGAIIIFDEAHNMEDIAREAGSIDLGEDTLFKLQSELQHISVELPAIYQPVCDVIDGLISWIGSKKDSLAKRDPEHYFSSWTGDKALRELEKSKITREGFSNLRKCFHDAIETSEKQDDPHLSGISVSTLQELKTTLGYFFTRDGSHTLDYELGLQRFLRKGDSSGSKWTHTLSLWCMNPAVVFKAIVNLSSSIILTSGTLSPMDSFSSELGMQFGTCLEAPHVVDANQQVWAAGIFSGPNNQILNASYKTADAYPFQDALGKSLEEICSIVPGGSLIFFPSYKLMEKLCTRWRETGQWSRLCLEKDIFIEPRGGTTGEFESVLKGYYDCIRGKKRLIGRNRRAGTQDDSKKGGGAAFLSVCRGKVSEGLDFTDDNARAVIIVGIPFPNLHDVLVELKRSYNDTYKSSRNLLGGGEWYCQQAYRALNQAAGRCIRHRFDYGAIIFLDERYRQQRNRVSISKWLRQSIKLYDNFEESMQDLKSFFPIAKEHVDSKMLGYKEVIDLECVVQTEPESSGVINRSSAASSFPGSSGLTIEGGRSPLNKSVNSHALKRKFISSAAIIDLEKETNHDMVTRRIEFGSELRSGNHMYGSKRVQISCLLCRSPLGHPDNGSLYLNCLVTRSSKKYLLSLLKETSSAEMPKSVSVMVTDCSLVDQRLCTKGEGIWCEEDGCVFNTIFCPFCIVPNTCLGVQIMATDSSNGQFRSKILFFADHLNVMDDAVVIKDDVVVL</sequence>
<dbReference type="GO" id="GO:0051539">
    <property type="term" value="F:4 iron, 4 sulfur cluster binding"/>
    <property type="evidence" value="ECO:0007669"/>
    <property type="project" value="UniProtKB-KW"/>
</dbReference>
<evidence type="ECO:0000256" key="9">
    <source>
        <dbReference type="ARBA" id="ARBA00022840"/>
    </source>
</evidence>
<dbReference type="FunFam" id="3.40.50.300:FF:000431">
    <property type="entry name" value="Regulator of telomere elongation helicase 1"/>
    <property type="match status" value="1"/>
</dbReference>
<keyword evidence="7" id="KW-0378">Hydrolase</keyword>
<feature type="region of interest" description="Disordered" evidence="18">
    <location>
        <begin position="1096"/>
        <end position="1115"/>
    </location>
</feature>